<organism evidence="2 3">
    <name type="scientific">Collimonas arenae</name>
    <dbReference type="NCBI Taxonomy" id="279058"/>
    <lineage>
        <taxon>Bacteria</taxon>
        <taxon>Pseudomonadati</taxon>
        <taxon>Pseudomonadota</taxon>
        <taxon>Betaproteobacteria</taxon>
        <taxon>Burkholderiales</taxon>
        <taxon>Oxalobacteraceae</taxon>
        <taxon>Collimonas</taxon>
    </lineage>
</organism>
<gene>
    <name evidence="2" type="ORF">LT85_4402</name>
</gene>
<dbReference type="RefSeq" id="WP_038493136.1">
    <property type="nucleotide sequence ID" value="NZ_CP009962.1"/>
</dbReference>
<accession>A0A0A1FIM6</accession>
<feature type="domain" description="TfoX N-terminal" evidence="1">
    <location>
        <begin position="13"/>
        <end position="105"/>
    </location>
</feature>
<proteinExistence type="predicted"/>
<dbReference type="STRING" id="279058.LT85_4402"/>
<dbReference type="OrthoDB" id="8687154at2"/>
<dbReference type="AlphaFoldDB" id="A0A0A1FIM6"/>
<dbReference type="InterPro" id="IPR007076">
    <property type="entry name" value="TfoX_N"/>
</dbReference>
<sequence length="120" mass="13254">MHQDEGLIEYIRELLAPLGAVSVRKMFGGHGIYYDGLMICIVIDGGLFLKTDEETRPGFKAAGCAPFIYESKGKRVEMSYWSAPEDAMDSPAAMTPWARLAYAAAVRKANAKPVRKPRKS</sequence>
<dbReference type="PANTHER" id="PTHR36121:SF1">
    <property type="entry name" value="PROTEIN SXY"/>
    <property type="match status" value="1"/>
</dbReference>
<dbReference type="Gene3D" id="3.30.1460.30">
    <property type="entry name" value="YgaC/TfoX-N like chaperone"/>
    <property type="match status" value="1"/>
</dbReference>
<name>A0A0A1FIM6_9BURK</name>
<evidence type="ECO:0000313" key="3">
    <source>
        <dbReference type="Proteomes" id="UP000030302"/>
    </source>
</evidence>
<keyword evidence="3" id="KW-1185">Reference proteome</keyword>
<evidence type="ECO:0000259" key="1">
    <source>
        <dbReference type="Pfam" id="PF04993"/>
    </source>
</evidence>
<reference evidence="3" key="1">
    <citation type="journal article" date="2014" name="Soil Biol. Biochem.">
        <title>Structure and function of bacterial communities in ageing soils: Insights from the Mendocino ecological staircase.</title>
        <authorList>
            <person name="Uroz S."/>
            <person name="Tech J.J."/>
            <person name="Sawaya N.A."/>
            <person name="Frey-Klett P."/>
            <person name="Leveau J.H.J."/>
        </authorList>
    </citation>
    <scope>NUCLEOTIDE SEQUENCE [LARGE SCALE GENOMIC DNA]</scope>
    <source>
        <strain evidence="3">Cal35</strain>
    </source>
</reference>
<protein>
    <submittedName>
        <fullName evidence="2">Regulator of competence-specific genes</fullName>
    </submittedName>
</protein>
<dbReference type="PANTHER" id="PTHR36121">
    <property type="entry name" value="PROTEIN SXY"/>
    <property type="match status" value="1"/>
</dbReference>
<evidence type="ECO:0000313" key="2">
    <source>
        <dbReference type="EMBL" id="AIY43560.1"/>
    </source>
</evidence>
<dbReference type="Proteomes" id="UP000030302">
    <property type="component" value="Chromosome"/>
</dbReference>
<dbReference type="EMBL" id="CP009962">
    <property type="protein sequence ID" value="AIY43560.1"/>
    <property type="molecule type" value="Genomic_DNA"/>
</dbReference>
<dbReference type="Pfam" id="PF04993">
    <property type="entry name" value="TfoX_N"/>
    <property type="match status" value="1"/>
</dbReference>
<dbReference type="InterPro" id="IPR047525">
    <property type="entry name" value="TfoX-like"/>
</dbReference>
<dbReference type="KEGG" id="care:LT85_4402"/>
<dbReference type="HOGENOM" id="CLU_125849_3_0_4"/>
<dbReference type="SUPFAM" id="SSF159894">
    <property type="entry name" value="YgaC/TfoX-N like"/>
    <property type="match status" value="1"/>
</dbReference>